<keyword evidence="2" id="KW-1185">Reference proteome</keyword>
<dbReference type="Proteomes" id="UP001141434">
    <property type="component" value="Unassembled WGS sequence"/>
</dbReference>
<reference evidence="1" key="1">
    <citation type="submission" date="2022-11" db="EMBL/GenBank/DDBJ databases">
        <authorList>
            <person name="Petersen C."/>
        </authorList>
    </citation>
    <scope>NUCLEOTIDE SEQUENCE</scope>
    <source>
        <strain evidence="1">IBT 34128</strain>
    </source>
</reference>
<sequence>MSTTQISHMLLLNAGIELIEFSVLQKNCYYVKRGRTTGVTAGICNGTLALCNWPEDESVQYESQRKSVPGLTVHHRGICDSQQSSRL</sequence>
<dbReference type="GeneID" id="81393336"/>
<dbReference type="AlphaFoldDB" id="A0A9W9FJI6"/>
<gene>
    <name evidence="1" type="ORF">NUU61_003586</name>
</gene>
<accession>A0A9W9FJI6</accession>
<organism evidence="1 2">
    <name type="scientific">Penicillium alfredii</name>
    <dbReference type="NCBI Taxonomy" id="1506179"/>
    <lineage>
        <taxon>Eukaryota</taxon>
        <taxon>Fungi</taxon>
        <taxon>Dikarya</taxon>
        <taxon>Ascomycota</taxon>
        <taxon>Pezizomycotina</taxon>
        <taxon>Eurotiomycetes</taxon>
        <taxon>Eurotiomycetidae</taxon>
        <taxon>Eurotiales</taxon>
        <taxon>Aspergillaceae</taxon>
        <taxon>Penicillium</taxon>
    </lineage>
</organism>
<proteinExistence type="predicted"/>
<reference evidence="1" key="2">
    <citation type="journal article" date="2023" name="IMA Fungus">
        <title>Comparative genomic study of the Penicillium genus elucidates a diverse pangenome and 15 lateral gene transfer events.</title>
        <authorList>
            <person name="Petersen C."/>
            <person name="Sorensen T."/>
            <person name="Nielsen M.R."/>
            <person name="Sondergaard T.E."/>
            <person name="Sorensen J.L."/>
            <person name="Fitzpatrick D.A."/>
            <person name="Frisvad J.C."/>
            <person name="Nielsen K.L."/>
        </authorList>
    </citation>
    <scope>NUCLEOTIDE SEQUENCE</scope>
    <source>
        <strain evidence="1">IBT 34128</strain>
    </source>
</reference>
<dbReference type="EMBL" id="JAPMSZ010000005">
    <property type="protein sequence ID" value="KAJ5101364.1"/>
    <property type="molecule type" value="Genomic_DNA"/>
</dbReference>
<dbReference type="RefSeq" id="XP_056512195.1">
    <property type="nucleotide sequence ID" value="XM_056654168.1"/>
</dbReference>
<evidence type="ECO:0000313" key="1">
    <source>
        <dbReference type="EMBL" id="KAJ5101364.1"/>
    </source>
</evidence>
<evidence type="ECO:0000313" key="2">
    <source>
        <dbReference type="Proteomes" id="UP001141434"/>
    </source>
</evidence>
<protein>
    <submittedName>
        <fullName evidence="1">Uncharacterized protein</fullName>
    </submittedName>
</protein>
<comment type="caution">
    <text evidence="1">The sequence shown here is derived from an EMBL/GenBank/DDBJ whole genome shotgun (WGS) entry which is preliminary data.</text>
</comment>
<dbReference type="OrthoDB" id="5424209at2759"/>
<name>A0A9W9FJI6_9EURO</name>